<comment type="caution">
    <text evidence="2">The sequence shown here is derived from an EMBL/GenBank/DDBJ whole genome shotgun (WGS) entry which is preliminary data.</text>
</comment>
<dbReference type="AlphaFoldDB" id="A0A4R2L7N8"/>
<proteinExistence type="predicted"/>
<evidence type="ECO:0000313" key="3">
    <source>
        <dbReference type="Proteomes" id="UP000294919"/>
    </source>
</evidence>
<keyword evidence="3" id="KW-1185">Reference proteome</keyword>
<organism evidence="2 3">
    <name type="scientific">Marinisporobacter balticus</name>
    <dbReference type="NCBI Taxonomy" id="2018667"/>
    <lineage>
        <taxon>Bacteria</taxon>
        <taxon>Bacillati</taxon>
        <taxon>Bacillota</taxon>
        <taxon>Clostridia</taxon>
        <taxon>Peptostreptococcales</taxon>
        <taxon>Thermotaleaceae</taxon>
        <taxon>Marinisporobacter</taxon>
    </lineage>
</organism>
<keyword evidence="1" id="KW-0812">Transmembrane</keyword>
<protein>
    <submittedName>
        <fullName evidence="2">Putative membrane protein</fullName>
    </submittedName>
</protein>
<reference evidence="2 3" key="1">
    <citation type="submission" date="2019-03" db="EMBL/GenBank/DDBJ databases">
        <title>Genomic Encyclopedia of Type Strains, Phase IV (KMG-IV): sequencing the most valuable type-strain genomes for metagenomic binning, comparative biology and taxonomic classification.</title>
        <authorList>
            <person name="Goeker M."/>
        </authorList>
    </citation>
    <scope>NUCLEOTIDE SEQUENCE [LARGE SCALE GENOMIC DNA]</scope>
    <source>
        <strain evidence="2 3">DSM 102940</strain>
    </source>
</reference>
<sequence length="206" mass="23114">MGEIFPMKKIRKIFITGLFVLTPIVVTSMLIGWIFNTVDSIFRVPIEKIIGFRIIGIGFILTMIIILGTGVFATNYLGKEFIHFVERALSKIPLVNTIYLSIKQLIDTILMKQRDAFKSTVLVEYPSKGIYTIGFVTSDAHRDISEKVGKRMKSVFIPTTPNPTSGMFIMIPEKDVMPLNITIDAALKLVVSGGILLPEQMQMKDK</sequence>
<accession>A0A4R2L7N8</accession>
<keyword evidence="1" id="KW-0472">Membrane</keyword>
<gene>
    <name evidence="2" type="ORF">EV214_101274</name>
</gene>
<dbReference type="OrthoDB" id="9780267at2"/>
<name>A0A4R2L7N8_9FIRM</name>
<dbReference type="EMBL" id="SLWV01000001">
    <property type="protein sequence ID" value="TCO80036.1"/>
    <property type="molecule type" value="Genomic_DNA"/>
</dbReference>
<dbReference type="InterPro" id="IPR007462">
    <property type="entry name" value="COV1-like"/>
</dbReference>
<feature type="transmembrane region" description="Helical" evidence="1">
    <location>
        <begin position="12"/>
        <end position="34"/>
    </location>
</feature>
<keyword evidence="1" id="KW-1133">Transmembrane helix</keyword>
<evidence type="ECO:0000256" key="1">
    <source>
        <dbReference type="SAM" id="Phobius"/>
    </source>
</evidence>
<dbReference type="Proteomes" id="UP000294919">
    <property type="component" value="Unassembled WGS sequence"/>
</dbReference>
<evidence type="ECO:0000313" key="2">
    <source>
        <dbReference type="EMBL" id="TCO80036.1"/>
    </source>
</evidence>
<dbReference type="PANTHER" id="PTHR31876">
    <property type="entry name" value="COV-LIKE PROTEIN 1"/>
    <property type="match status" value="1"/>
</dbReference>
<dbReference type="PANTHER" id="PTHR31876:SF26">
    <property type="entry name" value="PROTEIN LIKE COV 2"/>
    <property type="match status" value="1"/>
</dbReference>
<feature type="transmembrane region" description="Helical" evidence="1">
    <location>
        <begin position="54"/>
        <end position="77"/>
    </location>
</feature>
<dbReference type="Pfam" id="PF04367">
    <property type="entry name" value="DUF502"/>
    <property type="match status" value="1"/>
</dbReference>